<dbReference type="RefSeq" id="XP_060432978.1">
    <property type="nucleotide sequence ID" value="XM_060567554.1"/>
</dbReference>
<protein>
    <submittedName>
        <fullName evidence="1">Uncharacterized protein</fullName>
    </submittedName>
</protein>
<evidence type="ECO:0000313" key="2">
    <source>
        <dbReference type="Proteomes" id="UP001224890"/>
    </source>
</evidence>
<proteinExistence type="predicted"/>
<sequence>MPSFSGTRRSNNRIVSRYLMIKFLFSALLVFRTFAMLHNAIQGSCHACQGRIGVSDGPNGGLRDCLSCLGWGRGSVAQETLSRRLQFYGSLEVAEDVGARGTTGWGG</sequence>
<dbReference type="EMBL" id="JAHMHR010000009">
    <property type="protein sequence ID" value="KAK1689283.1"/>
    <property type="molecule type" value="Genomic_DNA"/>
</dbReference>
<comment type="caution">
    <text evidence="1">The sequence shown here is derived from an EMBL/GenBank/DDBJ whole genome shotgun (WGS) entry which is preliminary data.</text>
</comment>
<reference evidence="1" key="1">
    <citation type="submission" date="2021-06" db="EMBL/GenBank/DDBJ databases">
        <title>Comparative genomics, transcriptomics and evolutionary studies reveal genomic signatures of adaptation to plant cell wall in hemibiotrophic fungi.</title>
        <authorList>
            <consortium name="DOE Joint Genome Institute"/>
            <person name="Baroncelli R."/>
            <person name="Diaz J.F."/>
            <person name="Benocci T."/>
            <person name="Peng M."/>
            <person name="Battaglia E."/>
            <person name="Haridas S."/>
            <person name="Andreopoulos W."/>
            <person name="Labutti K."/>
            <person name="Pangilinan J."/>
            <person name="Floch G.L."/>
            <person name="Makela M.R."/>
            <person name="Henrissat B."/>
            <person name="Grigoriev I.V."/>
            <person name="Crouch J.A."/>
            <person name="De Vries R.P."/>
            <person name="Sukno S.A."/>
            <person name="Thon M.R."/>
        </authorList>
    </citation>
    <scope>NUCLEOTIDE SEQUENCE</scope>
    <source>
        <strain evidence="1">CBS 193.32</strain>
    </source>
</reference>
<gene>
    <name evidence="1" type="ORF">BDP55DRAFT_435006</name>
</gene>
<name>A0AAJ0ARY7_9PEZI</name>
<keyword evidence="2" id="KW-1185">Reference proteome</keyword>
<dbReference type="AlphaFoldDB" id="A0AAJ0ARY7"/>
<evidence type="ECO:0000313" key="1">
    <source>
        <dbReference type="EMBL" id="KAK1689283.1"/>
    </source>
</evidence>
<dbReference type="GeneID" id="85452080"/>
<organism evidence="1 2">
    <name type="scientific">Colletotrichum godetiae</name>
    <dbReference type="NCBI Taxonomy" id="1209918"/>
    <lineage>
        <taxon>Eukaryota</taxon>
        <taxon>Fungi</taxon>
        <taxon>Dikarya</taxon>
        <taxon>Ascomycota</taxon>
        <taxon>Pezizomycotina</taxon>
        <taxon>Sordariomycetes</taxon>
        <taxon>Hypocreomycetidae</taxon>
        <taxon>Glomerellales</taxon>
        <taxon>Glomerellaceae</taxon>
        <taxon>Colletotrichum</taxon>
        <taxon>Colletotrichum acutatum species complex</taxon>
    </lineage>
</organism>
<accession>A0AAJ0ARY7</accession>
<dbReference type="Proteomes" id="UP001224890">
    <property type="component" value="Unassembled WGS sequence"/>
</dbReference>